<feature type="compositionally biased region" description="Low complexity" evidence="1">
    <location>
        <begin position="190"/>
        <end position="202"/>
    </location>
</feature>
<dbReference type="Proteomes" id="UP000054988">
    <property type="component" value="Unassembled WGS sequence"/>
</dbReference>
<feature type="region of interest" description="Disordered" evidence="1">
    <location>
        <begin position="1"/>
        <end position="22"/>
    </location>
</feature>
<comment type="caution">
    <text evidence="2">The sequence shown here is derived from an EMBL/GenBank/DDBJ whole genome shotgun (WGS) entry which is preliminary data.</text>
</comment>
<feature type="region of interest" description="Disordered" evidence="1">
    <location>
        <begin position="70"/>
        <end position="103"/>
    </location>
</feature>
<evidence type="ECO:0000313" key="2">
    <source>
        <dbReference type="EMBL" id="KTB34414.1"/>
    </source>
</evidence>
<reference evidence="2 3" key="1">
    <citation type="submission" date="2015-12" db="EMBL/GenBank/DDBJ databases">
        <title>Draft genome sequence of Moniliophthora roreri, the causal agent of frosty pod rot of cacao.</title>
        <authorList>
            <person name="Aime M.C."/>
            <person name="Diaz-Valderrama J.R."/>
            <person name="Kijpornyongpan T."/>
            <person name="Phillips-Mora W."/>
        </authorList>
    </citation>
    <scope>NUCLEOTIDE SEQUENCE [LARGE SCALE GENOMIC DNA]</scope>
    <source>
        <strain evidence="2 3">MCA 2952</strain>
    </source>
</reference>
<name>A0A0W0FDK3_MONRR</name>
<dbReference type="EMBL" id="LATX01002080">
    <property type="protein sequence ID" value="KTB34414.1"/>
    <property type="molecule type" value="Genomic_DNA"/>
</dbReference>
<organism evidence="2 3">
    <name type="scientific">Moniliophthora roreri</name>
    <name type="common">Frosty pod rot fungus</name>
    <name type="synonym">Monilia roreri</name>
    <dbReference type="NCBI Taxonomy" id="221103"/>
    <lineage>
        <taxon>Eukaryota</taxon>
        <taxon>Fungi</taxon>
        <taxon>Dikarya</taxon>
        <taxon>Basidiomycota</taxon>
        <taxon>Agaricomycotina</taxon>
        <taxon>Agaricomycetes</taxon>
        <taxon>Agaricomycetidae</taxon>
        <taxon>Agaricales</taxon>
        <taxon>Marasmiineae</taxon>
        <taxon>Marasmiaceae</taxon>
        <taxon>Moniliophthora</taxon>
    </lineage>
</organism>
<evidence type="ECO:0000313" key="3">
    <source>
        <dbReference type="Proteomes" id="UP000054988"/>
    </source>
</evidence>
<sequence length="283" mass="31220">MSSNSPRPILKRSPSNNQRSSAYCHAVHFPPSPSLTRTFECDSSALYDRSPIVVSPNSCALPERGCPGRTYTIDDQSAGPSGSKFNKMPSTPRNGHAHPRAFQSPNYAYTNAECSYSSSLSIPPPLVPDFSSESEESDGFISPPPESYQYSSFPYPSRHSRAPVPQYPQRNDKYPPYILYPDNSYTSQGPSPHINSSIPSSPGEIKVRRRRSSRERDRDHRIRGLPGHDDADDPGYEDDRDVPIPPSPSTPTKKSRSRKNVSSLTQSMSSFSMQDDGGCLGGF</sequence>
<protein>
    <submittedName>
        <fullName evidence="2">Uncharacterized protein</fullName>
    </submittedName>
</protein>
<feature type="compositionally biased region" description="Polar residues" evidence="1">
    <location>
        <begin position="73"/>
        <end position="93"/>
    </location>
</feature>
<evidence type="ECO:0000256" key="1">
    <source>
        <dbReference type="SAM" id="MobiDB-lite"/>
    </source>
</evidence>
<proteinExistence type="predicted"/>
<feature type="region of interest" description="Disordered" evidence="1">
    <location>
        <begin position="127"/>
        <end position="283"/>
    </location>
</feature>
<accession>A0A0W0FDK3</accession>
<dbReference type="eggNOG" id="ENOG502R8CX">
    <property type="taxonomic scope" value="Eukaryota"/>
</dbReference>
<feature type="compositionally biased region" description="Acidic residues" evidence="1">
    <location>
        <begin position="230"/>
        <end position="240"/>
    </location>
</feature>
<gene>
    <name evidence="2" type="ORF">WG66_13005</name>
</gene>
<feature type="compositionally biased region" description="Basic and acidic residues" evidence="1">
    <location>
        <begin position="214"/>
        <end position="229"/>
    </location>
</feature>
<feature type="compositionally biased region" description="Low complexity" evidence="1">
    <location>
        <begin position="262"/>
        <end position="274"/>
    </location>
</feature>
<dbReference type="AlphaFoldDB" id="A0A0W0FDK3"/>